<dbReference type="PANTHER" id="PTHR43244">
    <property type="match status" value="1"/>
</dbReference>
<dbReference type="Gene3D" id="3.20.20.30">
    <property type="entry name" value="Luciferase-like domain"/>
    <property type="match status" value="1"/>
</dbReference>
<dbReference type="STRING" id="455432.AWN90_42215"/>
<dbReference type="PANTHER" id="PTHR43244:SF1">
    <property type="entry name" value="5,10-METHYLENETETRAHYDROMETHANOPTERIN REDUCTASE"/>
    <property type="match status" value="1"/>
</dbReference>
<dbReference type="GO" id="GO:0016705">
    <property type="term" value="F:oxidoreductase activity, acting on paired donors, with incorporation or reduction of molecular oxygen"/>
    <property type="evidence" value="ECO:0007669"/>
    <property type="project" value="InterPro"/>
</dbReference>
<keyword evidence="1" id="KW-0560">Oxidoreductase</keyword>
<accession>A0A164K829</accession>
<dbReference type="AlphaFoldDB" id="A0A164K829"/>
<dbReference type="SUPFAM" id="SSF51679">
    <property type="entry name" value="Bacterial luciferase-like"/>
    <property type="match status" value="1"/>
</dbReference>
<evidence type="ECO:0000313" key="3">
    <source>
        <dbReference type="EMBL" id="KZM71130.1"/>
    </source>
</evidence>
<proteinExistence type="predicted"/>
<evidence type="ECO:0000256" key="1">
    <source>
        <dbReference type="ARBA" id="ARBA00023002"/>
    </source>
</evidence>
<dbReference type="Pfam" id="PF00296">
    <property type="entry name" value="Bac_luciferase"/>
    <property type="match status" value="1"/>
</dbReference>
<dbReference type="RefSeq" id="WP_067595372.1">
    <property type="nucleotide sequence ID" value="NZ_JABMCZ010000003.1"/>
</dbReference>
<dbReference type="InterPro" id="IPR011251">
    <property type="entry name" value="Luciferase-like_dom"/>
</dbReference>
<dbReference type="Proteomes" id="UP000076512">
    <property type="component" value="Unassembled WGS sequence"/>
</dbReference>
<keyword evidence="4" id="KW-1185">Reference proteome</keyword>
<protein>
    <recommendedName>
        <fullName evidence="2">Luciferase-like domain-containing protein</fullName>
    </recommendedName>
</protein>
<name>A0A164K829_9NOCA</name>
<dbReference type="EMBL" id="LWGR01000013">
    <property type="protein sequence ID" value="KZM71130.1"/>
    <property type="molecule type" value="Genomic_DNA"/>
</dbReference>
<comment type="caution">
    <text evidence="3">The sequence shown here is derived from an EMBL/GenBank/DDBJ whole genome shotgun (WGS) entry which is preliminary data.</text>
</comment>
<feature type="domain" description="Luciferase-like" evidence="2">
    <location>
        <begin position="13"/>
        <end position="249"/>
    </location>
</feature>
<dbReference type="InterPro" id="IPR036661">
    <property type="entry name" value="Luciferase-like_sf"/>
</dbReference>
<reference evidence="3 4" key="1">
    <citation type="submission" date="2016-04" db="EMBL/GenBank/DDBJ databases">
        <authorList>
            <person name="Evans L.H."/>
            <person name="Alamgir A."/>
            <person name="Owens N."/>
            <person name="Weber N.D."/>
            <person name="Virtaneva K."/>
            <person name="Barbian K."/>
            <person name="Babar A."/>
            <person name="Rosenke K."/>
        </authorList>
    </citation>
    <scope>NUCLEOTIDE SEQUENCE [LARGE SCALE GENOMIC DNA]</scope>
    <source>
        <strain evidence="3 4">IFM 0406</strain>
    </source>
</reference>
<dbReference type="OrthoDB" id="4029802at2"/>
<gene>
    <name evidence="3" type="ORF">AWN90_42215</name>
</gene>
<evidence type="ECO:0000313" key="4">
    <source>
        <dbReference type="Proteomes" id="UP000076512"/>
    </source>
</evidence>
<organism evidence="3 4">
    <name type="scientific">Nocardia terpenica</name>
    <dbReference type="NCBI Taxonomy" id="455432"/>
    <lineage>
        <taxon>Bacteria</taxon>
        <taxon>Bacillati</taxon>
        <taxon>Actinomycetota</taxon>
        <taxon>Actinomycetes</taxon>
        <taxon>Mycobacteriales</taxon>
        <taxon>Nocardiaceae</taxon>
        <taxon>Nocardia</taxon>
    </lineage>
</organism>
<dbReference type="InterPro" id="IPR050564">
    <property type="entry name" value="F420-G6PD/mer"/>
</dbReference>
<evidence type="ECO:0000259" key="2">
    <source>
        <dbReference type="Pfam" id="PF00296"/>
    </source>
</evidence>
<sequence>MGLRIGVHYTPVPGEPIEAIVRAATEVQAMGYACFALPDHLSRLHEGRPVAVADPFALLARLAADTTTIGLGTMTVLDALRAPAQTLRSAATLQQISGGRFELGIGAGWQRTDLTALAPGLRTAEVRITALEHTLHLFRQVWPDARTGEDPATTPTTRVLAAGTDAPRLVVAAGTDLMLRLAARFADDVALTVPTRPRLAGATPTAASVAAQIATVRRARPASAPVCGIHLQIRRVDPIAPEDAARDWWTLGGSPDQIATALQDRAAAGVTYLSVCTQDLGLLDRLASTVLPRCGVRP</sequence>